<keyword evidence="1" id="KW-1133">Transmembrane helix</keyword>
<dbReference type="AlphaFoldDB" id="A0A921JQ13"/>
<protein>
    <submittedName>
        <fullName evidence="2">Phage holin family protein</fullName>
    </submittedName>
</protein>
<sequence>MQSPQPNPLVDIKDAVSDFISKESELAAAEIKPAAKAAGFGAGFFAGAAVFVLHAVWMLVILIALAVGLLLNALTSLGPFPAITLGFLVSVLFSLLVAGILFVLGRGKFKQVKKPEATIAEAKATLDVVVDRLTGGKSNEVVKVDDLPRYRDADLEKTFGRP</sequence>
<evidence type="ECO:0000313" key="3">
    <source>
        <dbReference type="Proteomes" id="UP000712713"/>
    </source>
</evidence>
<dbReference type="EMBL" id="DYZF01000086">
    <property type="protein sequence ID" value="HJE51064.1"/>
    <property type="molecule type" value="Genomic_DNA"/>
</dbReference>
<organism evidence="2 3">
    <name type="scientific">Tessaracoccus flavescens</name>
    <dbReference type="NCBI Taxonomy" id="399497"/>
    <lineage>
        <taxon>Bacteria</taxon>
        <taxon>Bacillati</taxon>
        <taxon>Actinomycetota</taxon>
        <taxon>Actinomycetes</taxon>
        <taxon>Propionibacteriales</taxon>
        <taxon>Propionibacteriaceae</taxon>
        <taxon>Tessaracoccus</taxon>
    </lineage>
</organism>
<reference evidence="2" key="1">
    <citation type="journal article" date="2021" name="PeerJ">
        <title>Extensive microbial diversity within the chicken gut microbiome revealed by metagenomics and culture.</title>
        <authorList>
            <person name="Gilroy R."/>
            <person name="Ravi A."/>
            <person name="Getino M."/>
            <person name="Pursley I."/>
            <person name="Horton D.L."/>
            <person name="Alikhan N.F."/>
            <person name="Baker D."/>
            <person name="Gharbi K."/>
            <person name="Hall N."/>
            <person name="Watson M."/>
            <person name="Adriaenssens E.M."/>
            <person name="Foster-Nyarko E."/>
            <person name="Jarju S."/>
            <person name="Secka A."/>
            <person name="Antonio M."/>
            <person name="Oren A."/>
            <person name="Chaudhuri R.R."/>
            <person name="La Ragione R."/>
            <person name="Hildebrand F."/>
            <person name="Pallen M.J."/>
        </authorList>
    </citation>
    <scope>NUCLEOTIDE SEQUENCE</scope>
    <source>
        <strain evidence="2">ChiGjej3B3-7470</strain>
    </source>
</reference>
<comment type="caution">
    <text evidence="2">The sequence shown here is derived from an EMBL/GenBank/DDBJ whole genome shotgun (WGS) entry which is preliminary data.</text>
</comment>
<dbReference type="InterPro" id="IPR009937">
    <property type="entry name" value="Phage_holin_3_6"/>
</dbReference>
<dbReference type="Pfam" id="PF07332">
    <property type="entry name" value="Phage_holin_3_6"/>
    <property type="match status" value="1"/>
</dbReference>
<feature type="transmembrane region" description="Helical" evidence="1">
    <location>
        <begin position="83"/>
        <end position="104"/>
    </location>
</feature>
<dbReference type="Proteomes" id="UP000712713">
    <property type="component" value="Unassembled WGS sequence"/>
</dbReference>
<reference evidence="2" key="2">
    <citation type="submission" date="2021-09" db="EMBL/GenBank/DDBJ databases">
        <authorList>
            <person name="Gilroy R."/>
        </authorList>
    </citation>
    <scope>NUCLEOTIDE SEQUENCE</scope>
    <source>
        <strain evidence="2">ChiGjej3B3-7470</strain>
    </source>
</reference>
<proteinExistence type="predicted"/>
<gene>
    <name evidence="2" type="ORF">K8V15_03660</name>
</gene>
<evidence type="ECO:0000313" key="2">
    <source>
        <dbReference type="EMBL" id="HJE51064.1"/>
    </source>
</evidence>
<keyword evidence="1" id="KW-0812">Transmembrane</keyword>
<evidence type="ECO:0000256" key="1">
    <source>
        <dbReference type="SAM" id="Phobius"/>
    </source>
</evidence>
<name>A0A921JQ13_9ACTN</name>
<feature type="transmembrane region" description="Helical" evidence="1">
    <location>
        <begin position="42"/>
        <end position="71"/>
    </location>
</feature>
<accession>A0A921JQ13</accession>
<keyword evidence="1" id="KW-0472">Membrane</keyword>